<evidence type="ECO:0000313" key="3">
    <source>
        <dbReference type="Proteomes" id="UP000037035"/>
    </source>
</evidence>
<dbReference type="STRING" id="27349.A0A0L6UDF8"/>
<accession>A0A0L6UDF8</accession>
<dbReference type="VEuPathDB" id="FungiDB:VP01_7174g1"/>
<sequence>MVEYYLASQKRFTSDIQAHYIYSPCELTRWVRGIYQSIKPLVSEEAKRWTDEQIDAMAVEHFPSLNQSEALARPILFSNWTSKHYISVDRDELRDYFKARLRVFYEEGLQITCILRGRTGRSIGFVQRCLRSPALNRCQWKWQNYSALICGLDEWIECIPNQGSQ</sequence>
<reference evidence="2 3" key="1">
    <citation type="submission" date="2015-08" db="EMBL/GenBank/DDBJ databases">
        <title>Next Generation Sequencing and Analysis of the Genome of Puccinia sorghi L Schw, the Causal Agent of Maize Common Rust.</title>
        <authorList>
            <person name="Rochi L."/>
            <person name="Burguener G."/>
            <person name="Darino M."/>
            <person name="Turjanski A."/>
            <person name="Kreff E."/>
            <person name="Dieguez M.J."/>
            <person name="Sacco F."/>
        </authorList>
    </citation>
    <scope>NUCLEOTIDE SEQUENCE [LARGE SCALE GENOMIC DNA]</scope>
    <source>
        <strain evidence="2 3">RO10H11247</strain>
    </source>
</reference>
<dbReference type="EMBL" id="LAVV01012577">
    <property type="protein sequence ID" value="KNZ46551.1"/>
    <property type="molecule type" value="Genomic_DNA"/>
</dbReference>
<name>A0A0L6UDF8_9BASI</name>
<gene>
    <name evidence="2" type="ORF">VP01_7174g1</name>
</gene>
<evidence type="ECO:0000259" key="1">
    <source>
        <dbReference type="Pfam" id="PF22597"/>
    </source>
</evidence>
<proteinExistence type="predicted"/>
<evidence type="ECO:0000313" key="2">
    <source>
        <dbReference type="EMBL" id="KNZ46551.1"/>
    </source>
</evidence>
<dbReference type="InterPro" id="IPR054354">
    <property type="entry name" value="DYNC2H1-like_lid"/>
</dbReference>
<dbReference type="Proteomes" id="UP000037035">
    <property type="component" value="Unassembled WGS sequence"/>
</dbReference>
<organism evidence="2 3">
    <name type="scientific">Puccinia sorghi</name>
    <dbReference type="NCBI Taxonomy" id="27349"/>
    <lineage>
        <taxon>Eukaryota</taxon>
        <taxon>Fungi</taxon>
        <taxon>Dikarya</taxon>
        <taxon>Basidiomycota</taxon>
        <taxon>Pucciniomycotina</taxon>
        <taxon>Pucciniomycetes</taxon>
        <taxon>Pucciniales</taxon>
        <taxon>Pucciniaceae</taxon>
        <taxon>Puccinia</taxon>
    </lineage>
</organism>
<dbReference type="Pfam" id="PF22597">
    <property type="entry name" value="DYN_lid"/>
    <property type="match status" value="1"/>
</dbReference>
<dbReference type="AlphaFoldDB" id="A0A0L6UDF8"/>
<protein>
    <submittedName>
        <fullName evidence="2">Dynein heavy chain 1, cytosolic</fullName>
    </submittedName>
</protein>
<dbReference type="Gene3D" id="1.20.920.30">
    <property type="match status" value="2"/>
</dbReference>
<dbReference type="OrthoDB" id="2507207at2759"/>
<feature type="domain" description="Dynein 2 heavy chain 1 cytoplasmic ATPase lid" evidence="1">
    <location>
        <begin position="1"/>
        <end position="46"/>
    </location>
</feature>
<comment type="caution">
    <text evidence="2">The sequence shown here is derived from an EMBL/GenBank/DDBJ whole genome shotgun (WGS) entry which is preliminary data.</text>
</comment>
<keyword evidence="3" id="KW-1185">Reference proteome</keyword>